<feature type="domain" description="ATPase AAA-type core" evidence="1">
    <location>
        <begin position="13"/>
        <end position="205"/>
    </location>
</feature>
<dbReference type="PANTHER" id="PTHR43581">
    <property type="entry name" value="ATP/GTP PHOSPHATASE"/>
    <property type="match status" value="1"/>
</dbReference>
<dbReference type="PANTHER" id="PTHR43581:SF4">
    <property type="entry name" value="ATP_GTP PHOSPHATASE"/>
    <property type="match status" value="1"/>
</dbReference>
<dbReference type="KEGG" id="csty:KN1_13680"/>
<organism evidence="2 3">
    <name type="scientific">Stygiolobus caldivivus</name>
    <dbReference type="NCBI Taxonomy" id="2824673"/>
    <lineage>
        <taxon>Archaea</taxon>
        <taxon>Thermoproteota</taxon>
        <taxon>Thermoprotei</taxon>
        <taxon>Sulfolobales</taxon>
        <taxon>Sulfolobaceae</taxon>
        <taxon>Stygiolobus</taxon>
    </lineage>
</organism>
<keyword evidence="3" id="KW-1185">Reference proteome</keyword>
<protein>
    <recommendedName>
        <fullName evidence="1">ATPase AAA-type core domain-containing protein</fullName>
    </recommendedName>
</protein>
<name>A0A8D5U749_9CREN</name>
<dbReference type="Gene3D" id="3.40.50.300">
    <property type="entry name" value="P-loop containing nucleotide triphosphate hydrolases"/>
    <property type="match status" value="1"/>
</dbReference>
<gene>
    <name evidence="2" type="ORF">KN1_13680</name>
</gene>
<evidence type="ECO:0000259" key="1">
    <source>
        <dbReference type="Pfam" id="PF13304"/>
    </source>
</evidence>
<dbReference type="GO" id="GO:0005524">
    <property type="term" value="F:ATP binding"/>
    <property type="evidence" value="ECO:0007669"/>
    <property type="project" value="InterPro"/>
</dbReference>
<reference evidence="2 3" key="1">
    <citation type="submission" date="2021-04" db="EMBL/GenBank/DDBJ databases">
        <title>Complete genome sequence of Stygiolobus sp. KN-1.</title>
        <authorList>
            <person name="Nakamura K."/>
            <person name="Sakai H."/>
            <person name="Kurosawa N."/>
        </authorList>
    </citation>
    <scope>NUCLEOTIDE SEQUENCE [LARGE SCALE GENOMIC DNA]</scope>
    <source>
        <strain evidence="2 3">KN-1</strain>
    </source>
</reference>
<sequence length="254" mass="27945">MSFNLRTKGLYLERSEDKVVINDEGYKGLNEGYSVLNLVNLAKLPRDKVTVLNSVYDFLTGIMVLRVDPYEAISPVHASEVTAININGRGMVKVLHNLYSGGGLPGYIDVKEEGYSISFKLSDEGNVILYVNDHGVLVPPPSVPSGLIKMLTIMTALALRPKVLAIDEVEDSLHLKYIERLLDVFGYFSDGTQIILSTHSPAVIDLVNPSDLVLVSRVGLSTKVRKVNKKDGELKEFLVKNGITLSDAYFYGAI</sequence>
<dbReference type="EMBL" id="AP024597">
    <property type="protein sequence ID" value="BCU70071.1"/>
    <property type="molecule type" value="Genomic_DNA"/>
</dbReference>
<dbReference type="SUPFAM" id="SSF52540">
    <property type="entry name" value="P-loop containing nucleoside triphosphate hydrolases"/>
    <property type="match status" value="1"/>
</dbReference>
<dbReference type="InterPro" id="IPR003959">
    <property type="entry name" value="ATPase_AAA_core"/>
</dbReference>
<accession>A0A8D5U749</accession>
<evidence type="ECO:0000313" key="3">
    <source>
        <dbReference type="Proteomes" id="UP000825123"/>
    </source>
</evidence>
<dbReference type="AlphaFoldDB" id="A0A8D5U749"/>
<dbReference type="InterPro" id="IPR027417">
    <property type="entry name" value="P-loop_NTPase"/>
</dbReference>
<evidence type="ECO:0000313" key="2">
    <source>
        <dbReference type="EMBL" id="BCU70071.1"/>
    </source>
</evidence>
<dbReference type="CDD" id="cd00267">
    <property type="entry name" value="ABC_ATPase"/>
    <property type="match status" value="1"/>
</dbReference>
<dbReference type="Pfam" id="PF13304">
    <property type="entry name" value="AAA_21"/>
    <property type="match status" value="1"/>
</dbReference>
<dbReference type="Proteomes" id="UP000825123">
    <property type="component" value="Chromosome"/>
</dbReference>
<dbReference type="InterPro" id="IPR051396">
    <property type="entry name" value="Bact_Antivir_Def_Nuclease"/>
</dbReference>
<proteinExistence type="predicted"/>
<dbReference type="GO" id="GO:0016887">
    <property type="term" value="F:ATP hydrolysis activity"/>
    <property type="evidence" value="ECO:0007669"/>
    <property type="project" value="InterPro"/>
</dbReference>